<evidence type="ECO:0008006" key="4">
    <source>
        <dbReference type="Google" id="ProtNLM"/>
    </source>
</evidence>
<gene>
    <name evidence="2" type="ORF">PMAYCL1PPCAC_31124</name>
</gene>
<evidence type="ECO:0000313" key="3">
    <source>
        <dbReference type="Proteomes" id="UP001328107"/>
    </source>
</evidence>
<dbReference type="EMBL" id="BTRK01000006">
    <property type="protein sequence ID" value="GMR60929.1"/>
    <property type="molecule type" value="Genomic_DNA"/>
</dbReference>
<feature type="region of interest" description="Disordered" evidence="1">
    <location>
        <begin position="410"/>
        <end position="500"/>
    </location>
</feature>
<proteinExistence type="predicted"/>
<feature type="compositionally biased region" description="Polar residues" evidence="1">
    <location>
        <begin position="427"/>
        <end position="437"/>
    </location>
</feature>
<dbReference type="Proteomes" id="UP001328107">
    <property type="component" value="Unassembled WGS sequence"/>
</dbReference>
<evidence type="ECO:0000256" key="1">
    <source>
        <dbReference type="SAM" id="MobiDB-lite"/>
    </source>
</evidence>
<protein>
    <recommendedName>
        <fullName evidence="4">PCNA-interacting partner</fullName>
    </recommendedName>
</protein>
<keyword evidence="3" id="KW-1185">Reference proteome</keyword>
<evidence type="ECO:0000313" key="2">
    <source>
        <dbReference type="EMBL" id="GMR60929.1"/>
    </source>
</evidence>
<dbReference type="AlphaFoldDB" id="A0AAN5IDV0"/>
<sequence length="500" mass="56253">CFNSIVILSGGMSDRGRLHFVNDLELGAFLWRHLSSKYETRTLSLMKHAEIIDRMEKAAEHHSKWRLSEDSLRALFEELLENSEVKESISAAVRPLHFLVEEEQEAGWLVELLPLDIERGGASTMNSFAATKPVLKEHLDVLLCLLSATVDQSDPFSATRLLSSIAPSVLPGLRKRATASKLNLVQALLSYSMTARIHEAGQDDEILSQSMGLLKRFDRTVDEIHEKMHEFEDDGNRTISSMLSTATTFLLSTEKYQNDGASIRKAQSLIQQQLKPLVANQKTMEAATACRNEDAPEYLTRRDRVARGLLDRFTALEISGAAAADLAMTPAFKTPQVTRVEATKEAEEKEVVAEECDTPKRNDDLKEHKWFISNTTPTPKRDDQPTSMSMYEELLDEEKENMAPFKKVLDVENEESENVVKKDTENQRTPLGEQTTPVRARPSGLRVRQTNERPVLGQKKTNEEKLKRRSKGAEGEGNTKRSKPLAANQTSLTRFFGVKN</sequence>
<comment type="caution">
    <text evidence="2">The sequence shown here is derived from an EMBL/GenBank/DDBJ whole genome shotgun (WGS) entry which is preliminary data.</text>
</comment>
<accession>A0AAN5IDV0</accession>
<feature type="compositionally biased region" description="Basic and acidic residues" evidence="1">
    <location>
        <begin position="460"/>
        <end position="479"/>
    </location>
</feature>
<name>A0AAN5IDV0_9BILA</name>
<reference evidence="3" key="1">
    <citation type="submission" date="2022-10" db="EMBL/GenBank/DDBJ databases">
        <title>Genome assembly of Pristionchus species.</title>
        <authorList>
            <person name="Yoshida K."/>
            <person name="Sommer R.J."/>
        </authorList>
    </citation>
    <scope>NUCLEOTIDE SEQUENCE [LARGE SCALE GENOMIC DNA]</scope>
    <source>
        <strain evidence="3">RS5460</strain>
    </source>
</reference>
<organism evidence="2 3">
    <name type="scientific">Pristionchus mayeri</name>
    <dbReference type="NCBI Taxonomy" id="1317129"/>
    <lineage>
        <taxon>Eukaryota</taxon>
        <taxon>Metazoa</taxon>
        <taxon>Ecdysozoa</taxon>
        <taxon>Nematoda</taxon>
        <taxon>Chromadorea</taxon>
        <taxon>Rhabditida</taxon>
        <taxon>Rhabditina</taxon>
        <taxon>Diplogasteromorpha</taxon>
        <taxon>Diplogasteroidea</taxon>
        <taxon>Neodiplogasteridae</taxon>
        <taxon>Pristionchus</taxon>
    </lineage>
</organism>
<feature type="non-terminal residue" evidence="2">
    <location>
        <position position="1"/>
    </location>
</feature>